<dbReference type="AlphaFoldDB" id="A0A7T8KHB3"/>
<organism evidence="1 2">
    <name type="scientific">Caligus rogercresseyi</name>
    <name type="common">Sea louse</name>
    <dbReference type="NCBI Taxonomy" id="217165"/>
    <lineage>
        <taxon>Eukaryota</taxon>
        <taxon>Metazoa</taxon>
        <taxon>Ecdysozoa</taxon>
        <taxon>Arthropoda</taxon>
        <taxon>Crustacea</taxon>
        <taxon>Multicrustacea</taxon>
        <taxon>Hexanauplia</taxon>
        <taxon>Copepoda</taxon>
        <taxon>Siphonostomatoida</taxon>
        <taxon>Caligidae</taxon>
        <taxon>Caligus</taxon>
    </lineage>
</organism>
<dbReference type="Gene3D" id="3.60.21.10">
    <property type="match status" value="1"/>
</dbReference>
<evidence type="ECO:0000313" key="2">
    <source>
        <dbReference type="Proteomes" id="UP000595437"/>
    </source>
</evidence>
<dbReference type="GO" id="GO:0004722">
    <property type="term" value="F:protein serine/threonine phosphatase activity"/>
    <property type="evidence" value="ECO:0007669"/>
    <property type="project" value="InterPro"/>
</dbReference>
<dbReference type="InterPro" id="IPR047129">
    <property type="entry name" value="PPA2-like"/>
</dbReference>
<dbReference type="EMBL" id="CP045890">
    <property type="protein sequence ID" value="QQP55944.1"/>
    <property type="molecule type" value="Genomic_DNA"/>
</dbReference>
<reference evidence="2" key="1">
    <citation type="submission" date="2021-01" db="EMBL/GenBank/DDBJ databases">
        <title>Caligus Genome Assembly.</title>
        <authorList>
            <person name="Gallardo-Escarate C."/>
        </authorList>
    </citation>
    <scope>NUCLEOTIDE SEQUENCE [LARGE SCALE GENOMIC DNA]</scope>
</reference>
<gene>
    <name evidence="1" type="ORF">FKW44_000447</name>
</gene>
<feature type="non-terminal residue" evidence="1">
    <location>
        <position position="1"/>
    </location>
</feature>
<protein>
    <submittedName>
        <fullName evidence="1">Serine/threonine-protein phosphatase</fullName>
    </submittedName>
</protein>
<name>A0A7T8KHB3_CALRO</name>
<dbReference type="InterPro" id="IPR029052">
    <property type="entry name" value="Metallo-depent_PP-like"/>
</dbReference>
<accession>A0A7T8KHB3</accession>
<dbReference type="OrthoDB" id="1930084at2759"/>
<dbReference type="PANTHER" id="PTHR45619">
    <property type="entry name" value="SERINE/THREONINE-PROTEIN PHOSPHATASE PP2A-RELATED"/>
    <property type="match status" value="1"/>
</dbReference>
<dbReference type="Proteomes" id="UP000595437">
    <property type="component" value="Chromosome 1"/>
</dbReference>
<dbReference type="SUPFAM" id="SSF56300">
    <property type="entry name" value="Metallo-dependent phosphatases"/>
    <property type="match status" value="1"/>
</dbReference>
<proteinExistence type="predicted"/>
<keyword evidence="2" id="KW-1185">Reference proteome</keyword>
<evidence type="ECO:0000313" key="1">
    <source>
        <dbReference type="EMBL" id="QQP55944.1"/>
    </source>
</evidence>
<sequence length="76" mass="8581">YKYMFDDKLITVWSAPNYCYRCGNVASILKVNDVDNREPVIFSAVPDTNRVIPSNATILTSYSRTLHISGGNKTQH</sequence>